<dbReference type="Gene3D" id="3.40.50.1820">
    <property type="entry name" value="alpha/beta hydrolase"/>
    <property type="match status" value="1"/>
</dbReference>
<gene>
    <name evidence="2" type="ORF">UFOPK4345_00153</name>
</gene>
<dbReference type="EMBL" id="CAFBQV010000012">
    <property type="protein sequence ID" value="CAB5059140.1"/>
    <property type="molecule type" value="Genomic_DNA"/>
</dbReference>
<proteinExistence type="predicted"/>
<dbReference type="AlphaFoldDB" id="A0A6J7U1E2"/>
<evidence type="ECO:0000313" key="2">
    <source>
        <dbReference type="EMBL" id="CAB5059140.1"/>
    </source>
</evidence>
<dbReference type="InterPro" id="IPR000073">
    <property type="entry name" value="AB_hydrolase_1"/>
</dbReference>
<evidence type="ECO:0000259" key="1">
    <source>
        <dbReference type="Pfam" id="PF12697"/>
    </source>
</evidence>
<accession>A0A6J7U1E2</accession>
<protein>
    <submittedName>
        <fullName evidence="2">Unannotated protein</fullName>
    </submittedName>
</protein>
<organism evidence="2">
    <name type="scientific">freshwater metagenome</name>
    <dbReference type="NCBI Taxonomy" id="449393"/>
    <lineage>
        <taxon>unclassified sequences</taxon>
        <taxon>metagenomes</taxon>
        <taxon>ecological metagenomes</taxon>
    </lineage>
</organism>
<dbReference type="Pfam" id="PF12697">
    <property type="entry name" value="Abhydrolase_6"/>
    <property type="match status" value="1"/>
</dbReference>
<sequence>MVESTKVFVHGNPETSAIWSPLVDELHKNGINNIVLLTPPGFGAPTPNGWGASVNEYRDWLLSELDKINTPIDLVGHDWGAGHVFGVLAARPNFVRSWATDCIGLLHPEYKWHDAAQAWQAPDIGETMVAGMLAMSAEQFADYFSSLGMTREIAFEVKTHLNDGFARCILGLYRDAAQPAMIKLGERFTAASPQNGLVIIAANDHFAGSAEQMQQFAAGVNAKIANIPDAGHWWMIERPALAASILIEHWKSFNN</sequence>
<dbReference type="PANTHER" id="PTHR43194">
    <property type="entry name" value="HYDROLASE ALPHA/BETA FOLD FAMILY"/>
    <property type="match status" value="1"/>
</dbReference>
<dbReference type="PANTHER" id="PTHR43194:SF2">
    <property type="entry name" value="PEROXISOMAL MEMBRANE PROTEIN LPX1"/>
    <property type="match status" value="1"/>
</dbReference>
<dbReference type="InterPro" id="IPR050228">
    <property type="entry name" value="Carboxylesterase_BioH"/>
</dbReference>
<name>A0A6J7U1E2_9ZZZZ</name>
<reference evidence="2" key="1">
    <citation type="submission" date="2020-05" db="EMBL/GenBank/DDBJ databases">
        <authorList>
            <person name="Chiriac C."/>
            <person name="Salcher M."/>
            <person name="Ghai R."/>
            <person name="Kavagutti S V."/>
        </authorList>
    </citation>
    <scope>NUCLEOTIDE SEQUENCE</scope>
</reference>
<dbReference type="SUPFAM" id="SSF53474">
    <property type="entry name" value="alpha/beta-Hydrolases"/>
    <property type="match status" value="1"/>
</dbReference>
<dbReference type="InterPro" id="IPR029058">
    <property type="entry name" value="AB_hydrolase_fold"/>
</dbReference>
<feature type="domain" description="AB hydrolase-1" evidence="1">
    <location>
        <begin position="7"/>
        <end position="241"/>
    </location>
</feature>